<evidence type="ECO:0000313" key="1">
    <source>
        <dbReference type="EMBL" id="KAJ8984660.1"/>
    </source>
</evidence>
<proteinExistence type="predicted"/>
<reference evidence="1" key="1">
    <citation type="journal article" date="2023" name="Insect Mol. Biol.">
        <title>Genome sequencing provides insights into the evolution of gene families encoding plant cell wall-degrading enzymes in longhorned beetles.</title>
        <authorList>
            <person name="Shin N.R."/>
            <person name="Okamura Y."/>
            <person name="Kirsch R."/>
            <person name="Pauchet Y."/>
        </authorList>
    </citation>
    <scope>NUCLEOTIDE SEQUENCE</scope>
    <source>
        <strain evidence="1">MMC_N1</strain>
    </source>
</reference>
<evidence type="ECO:0000313" key="2">
    <source>
        <dbReference type="Proteomes" id="UP001162164"/>
    </source>
</evidence>
<name>A0ABQ9K2X1_9CUCU</name>
<accession>A0ABQ9K2X1</accession>
<organism evidence="1 2">
    <name type="scientific">Molorchus minor</name>
    <dbReference type="NCBI Taxonomy" id="1323400"/>
    <lineage>
        <taxon>Eukaryota</taxon>
        <taxon>Metazoa</taxon>
        <taxon>Ecdysozoa</taxon>
        <taxon>Arthropoda</taxon>
        <taxon>Hexapoda</taxon>
        <taxon>Insecta</taxon>
        <taxon>Pterygota</taxon>
        <taxon>Neoptera</taxon>
        <taxon>Endopterygota</taxon>
        <taxon>Coleoptera</taxon>
        <taxon>Polyphaga</taxon>
        <taxon>Cucujiformia</taxon>
        <taxon>Chrysomeloidea</taxon>
        <taxon>Cerambycidae</taxon>
        <taxon>Lamiinae</taxon>
        <taxon>Monochamini</taxon>
        <taxon>Molorchus</taxon>
    </lineage>
</organism>
<dbReference type="Proteomes" id="UP001162164">
    <property type="component" value="Unassembled WGS sequence"/>
</dbReference>
<sequence length="102" mass="11426">MSTLVLETKINGANGNARAYMNGHLNKPEDKHSTLSRYLSKSKNVFHCLANKLVPSDKTVGCHQISQKRRKAYRTTAVNAMYLTALRINIHPALSMRTGGWQ</sequence>
<gene>
    <name evidence="1" type="ORF">NQ317_015751</name>
</gene>
<keyword evidence="2" id="KW-1185">Reference proteome</keyword>
<protein>
    <submittedName>
        <fullName evidence="1">Uncharacterized protein</fullName>
    </submittedName>
</protein>
<dbReference type="EMBL" id="JAPWTJ010000029">
    <property type="protein sequence ID" value="KAJ8984660.1"/>
    <property type="molecule type" value="Genomic_DNA"/>
</dbReference>
<comment type="caution">
    <text evidence="1">The sequence shown here is derived from an EMBL/GenBank/DDBJ whole genome shotgun (WGS) entry which is preliminary data.</text>
</comment>